<comment type="caution">
    <text evidence="5">The sequence shown here is derived from an EMBL/GenBank/DDBJ whole genome shotgun (WGS) entry which is preliminary data.</text>
</comment>
<feature type="region of interest" description="Disordered" evidence="2">
    <location>
        <begin position="226"/>
        <end position="246"/>
    </location>
</feature>
<feature type="transmembrane region" description="Helical" evidence="3">
    <location>
        <begin position="320"/>
        <end position="353"/>
    </location>
</feature>
<evidence type="ECO:0000256" key="2">
    <source>
        <dbReference type="SAM" id="MobiDB-lite"/>
    </source>
</evidence>
<evidence type="ECO:0000256" key="3">
    <source>
        <dbReference type="SAM" id="Phobius"/>
    </source>
</evidence>
<sequence>MNSVCVSIGVLILLTSLNELYSMRMWPKFNFKGTKKTQLEHQVSQKTPRHQTDSTALKAQSKTDTDVDEEKSPDFTPPNVVESRVEQTITTIATNPDCNSECHKKIVKIRFLLSSYSKSAKKSGGKLIDSPKKSGKLPSSLSLAWEVLTATKSKQPAKDIQVVLKKYEKMLETVEKDIDAMDSKTKEIHVEEISVPVAEAEEEIREIDPVLSVPVSNAESNPAVIAPKAEESNHRSKRGASGVRTGSRLRSFTKGLRKTTDVPSATIATLRFNWTCYRAFILRAFKRFKFDETKLKKEVSGFCVWLTQWGTAGSTKWKTFVGFVSTIFMSAITIAVFPLSVVIDLIILFFAILHVV</sequence>
<keyword evidence="3" id="KW-1133">Transmembrane helix</keyword>
<feature type="chain" id="PRO_5042024024" evidence="4">
    <location>
        <begin position="23"/>
        <end position="356"/>
    </location>
</feature>
<feature type="signal peptide" evidence="4">
    <location>
        <begin position="1"/>
        <end position="22"/>
    </location>
</feature>
<keyword evidence="3" id="KW-0472">Membrane</keyword>
<gene>
    <name evidence="5" type="ORF">DdX_10059</name>
</gene>
<proteinExistence type="predicted"/>
<evidence type="ECO:0000313" key="6">
    <source>
        <dbReference type="Proteomes" id="UP001201812"/>
    </source>
</evidence>
<keyword evidence="6" id="KW-1185">Reference proteome</keyword>
<evidence type="ECO:0000256" key="4">
    <source>
        <dbReference type="SAM" id="SignalP"/>
    </source>
</evidence>
<dbReference type="EMBL" id="JAKKPZ010000021">
    <property type="protein sequence ID" value="KAI1711597.1"/>
    <property type="molecule type" value="Genomic_DNA"/>
</dbReference>
<accession>A0AAD4QZI1</accession>
<protein>
    <submittedName>
        <fullName evidence="5">Uncharacterized protein</fullName>
    </submittedName>
</protein>
<reference evidence="5" key="1">
    <citation type="submission" date="2022-01" db="EMBL/GenBank/DDBJ databases">
        <title>Genome Sequence Resource for Two Populations of Ditylenchus destructor, the Migratory Endoparasitic Phytonematode.</title>
        <authorList>
            <person name="Zhang H."/>
            <person name="Lin R."/>
            <person name="Xie B."/>
        </authorList>
    </citation>
    <scope>NUCLEOTIDE SEQUENCE</scope>
    <source>
        <strain evidence="5">BazhouSP</strain>
    </source>
</reference>
<feature type="region of interest" description="Disordered" evidence="2">
    <location>
        <begin position="37"/>
        <end position="79"/>
    </location>
</feature>
<dbReference type="Proteomes" id="UP001201812">
    <property type="component" value="Unassembled WGS sequence"/>
</dbReference>
<evidence type="ECO:0000313" key="5">
    <source>
        <dbReference type="EMBL" id="KAI1711597.1"/>
    </source>
</evidence>
<feature type="coiled-coil region" evidence="1">
    <location>
        <begin position="157"/>
        <end position="184"/>
    </location>
</feature>
<name>A0AAD4QZI1_9BILA</name>
<evidence type="ECO:0000256" key="1">
    <source>
        <dbReference type="SAM" id="Coils"/>
    </source>
</evidence>
<keyword evidence="4" id="KW-0732">Signal</keyword>
<feature type="compositionally biased region" description="Basic and acidic residues" evidence="2">
    <location>
        <begin position="61"/>
        <end position="73"/>
    </location>
</feature>
<organism evidence="5 6">
    <name type="scientific">Ditylenchus destructor</name>
    <dbReference type="NCBI Taxonomy" id="166010"/>
    <lineage>
        <taxon>Eukaryota</taxon>
        <taxon>Metazoa</taxon>
        <taxon>Ecdysozoa</taxon>
        <taxon>Nematoda</taxon>
        <taxon>Chromadorea</taxon>
        <taxon>Rhabditida</taxon>
        <taxon>Tylenchina</taxon>
        <taxon>Tylenchomorpha</taxon>
        <taxon>Sphaerularioidea</taxon>
        <taxon>Anguinidae</taxon>
        <taxon>Anguininae</taxon>
        <taxon>Ditylenchus</taxon>
    </lineage>
</organism>
<dbReference type="AlphaFoldDB" id="A0AAD4QZI1"/>
<keyword evidence="1" id="KW-0175">Coiled coil</keyword>
<keyword evidence="3" id="KW-0812">Transmembrane</keyword>